<dbReference type="NCBIfam" id="NF006531">
    <property type="entry name" value="PRK09004.1"/>
    <property type="match status" value="1"/>
</dbReference>
<proteinExistence type="predicted"/>
<organism evidence="6">
    <name type="scientific">Pseudoalteromonas translucida KMM 520</name>
    <dbReference type="NCBI Taxonomy" id="1315283"/>
    <lineage>
        <taxon>Bacteria</taxon>
        <taxon>Pseudomonadati</taxon>
        <taxon>Pseudomonadota</taxon>
        <taxon>Gammaproteobacteria</taxon>
        <taxon>Alteromonadales</taxon>
        <taxon>Pseudoalteromonadaceae</taxon>
        <taxon>Pseudoalteromonas</taxon>
    </lineage>
</organism>
<dbReference type="InterPro" id="IPR029039">
    <property type="entry name" value="Flavoprotein-like_sf"/>
</dbReference>
<keyword evidence="4" id="KW-0813">Transport</keyword>
<dbReference type="AlphaFoldDB" id="A0A0U2V9X7"/>
<sequence>MSAVNIIIGSQMGSAEYVAEQLGDQLNAQGISTQLHEQPAFNDIDQQNTIWLICTSTYGAGDYPENLIGFIDDLTQADDLSDIKYSVIGLGDTSYDTYNLAGRNIDELLAQKGAIRVAERLELNILDEALPEDTALAWLDSWLAKTGLN</sequence>
<dbReference type="InterPro" id="IPR008254">
    <property type="entry name" value="Flavodoxin/NO_synth"/>
</dbReference>
<dbReference type="PROSITE" id="PS50902">
    <property type="entry name" value="FLAVODOXIN_LIKE"/>
    <property type="match status" value="1"/>
</dbReference>
<dbReference type="EMBL" id="CP011034">
    <property type="protein sequence ID" value="ALS34541.1"/>
    <property type="molecule type" value="Genomic_DNA"/>
</dbReference>
<comment type="cofactor">
    <cofactor evidence="1">
        <name>FMN</name>
        <dbReference type="ChEBI" id="CHEBI:58210"/>
    </cofactor>
</comment>
<dbReference type="OrthoDB" id="359268at2"/>
<keyword evidence="3" id="KW-0288">FMN</keyword>
<evidence type="ECO:0000313" key="6">
    <source>
        <dbReference type="EMBL" id="ALS34541.1"/>
    </source>
</evidence>
<dbReference type="GO" id="GO:0010181">
    <property type="term" value="F:FMN binding"/>
    <property type="evidence" value="ECO:0007669"/>
    <property type="project" value="InterPro"/>
</dbReference>
<protein>
    <submittedName>
        <fullName evidence="6">MioC protein</fullName>
    </submittedName>
</protein>
<dbReference type="InterPro" id="IPR001094">
    <property type="entry name" value="Flavdoxin-like"/>
</dbReference>
<feature type="domain" description="Flavodoxin-like" evidence="5">
    <location>
        <begin position="4"/>
        <end position="143"/>
    </location>
</feature>
<dbReference type="KEGG" id="ptn:PTRA_a3587"/>
<dbReference type="GO" id="GO:0016491">
    <property type="term" value="F:oxidoreductase activity"/>
    <property type="evidence" value="ECO:0007669"/>
    <property type="project" value="TreeGrafter"/>
</dbReference>
<keyword evidence="4" id="KW-0249">Electron transport</keyword>
<gene>
    <name evidence="6" type="primary">mioC</name>
    <name evidence="6" type="ORF">PTRA_a3587</name>
</gene>
<evidence type="ECO:0000256" key="3">
    <source>
        <dbReference type="ARBA" id="ARBA00022643"/>
    </source>
</evidence>
<dbReference type="PANTHER" id="PTHR19384">
    <property type="entry name" value="NITRIC OXIDE SYNTHASE-RELATED"/>
    <property type="match status" value="1"/>
</dbReference>
<dbReference type="RefSeq" id="WP_058374463.1">
    <property type="nucleotide sequence ID" value="NZ_CP011034.1"/>
</dbReference>
<dbReference type="PRINTS" id="PR00369">
    <property type="entry name" value="FLAVODOXIN"/>
</dbReference>
<evidence type="ECO:0000256" key="4">
    <source>
        <dbReference type="ARBA" id="ARBA00022982"/>
    </source>
</evidence>
<dbReference type="Proteomes" id="UP000065261">
    <property type="component" value="Chromosome I"/>
</dbReference>
<dbReference type="SUPFAM" id="SSF52218">
    <property type="entry name" value="Flavoproteins"/>
    <property type="match status" value="1"/>
</dbReference>
<dbReference type="Gene3D" id="3.40.50.360">
    <property type="match status" value="1"/>
</dbReference>
<reference evidence="6 7" key="1">
    <citation type="submission" date="2015-03" db="EMBL/GenBank/DDBJ databases">
        <authorList>
            <person name="Murphy D."/>
        </authorList>
    </citation>
    <scope>NUCLEOTIDE SEQUENCE [LARGE SCALE GENOMIC DNA]</scope>
    <source>
        <strain evidence="6 7">KMM 520</strain>
    </source>
</reference>
<evidence type="ECO:0000256" key="2">
    <source>
        <dbReference type="ARBA" id="ARBA00022630"/>
    </source>
</evidence>
<accession>A0A0U2V9X7</accession>
<dbReference type="PATRIC" id="fig|1315283.4.peg.3131"/>
<dbReference type="PANTHER" id="PTHR19384:SF128">
    <property type="entry name" value="NADPH OXIDOREDUCTASE A"/>
    <property type="match status" value="1"/>
</dbReference>
<dbReference type="Pfam" id="PF00258">
    <property type="entry name" value="Flavodoxin_1"/>
    <property type="match status" value="1"/>
</dbReference>
<dbReference type="GO" id="GO:0050660">
    <property type="term" value="F:flavin adenine dinucleotide binding"/>
    <property type="evidence" value="ECO:0007669"/>
    <property type="project" value="TreeGrafter"/>
</dbReference>
<evidence type="ECO:0000313" key="7">
    <source>
        <dbReference type="Proteomes" id="UP000065261"/>
    </source>
</evidence>
<evidence type="ECO:0000256" key="1">
    <source>
        <dbReference type="ARBA" id="ARBA00001917"/>
    </source>
</evidence>
<name>A0A0U2V9X7_9GAMM</name>
<evidence type="ECO:0000259" key="5">
    <source>
        <dbReference type="PROSITE" id="PS50902"/>
    </source>
</evidence>
<keyword evidence="2" id="KW-0285">Flavoprotein</keyword>
<dbReference type="GO" id="GO:0005829">
    <property type="term" value="C:cytosol"/>
    <property type="evidence" value="ECO:0007669"/>
    <property type="project" value="TreeGrafter"/>
</dbReference>